<dbReference type="AlphaFoldDB" id="A0A7X6DFC1"/>
<organism evidence="2 3">
    <name type="scientific">Ramlibacter lithotrophicus</name>
    <dbReference type="NCBI Taxonomy" id="2606681"/>
    <lineage>
        <taxon>Bacteria</taxon>
        <taxon>Pseudomonadati</taxon>
        <taxon>Pseudomonadota</taxon>
        <taxon>Betaproteobacteria</taxon>
        <taxon>Burkholderiales</taxon>
        <taxon>Comamonadaceae</taxon>
        <taxon>Ramlibacter</taxon>
    </lineage>
</organism>
<sequence length="433" mass="46795">MIRQSLRRTPDVSALPTVIEPVADAAAPVPPDGTGVLSYQWLLDPKKQIIGYRLAWRPVRSQEASDAAACLQALVATVASGFIDRHGQWGMAKMGLLFDVTPQALARLDWCGLPPKNVVLCWRAADFEHPDTLPLLRQLRAQGFGHMVSGTLAPDNEACELATHFDVDAGDPALLAASRSIGRKPMLPVATRMENWSGFDACASRRVPVLVQPDVAAPALAARPSLEPESMLIIRLLQMVQRNEDIREIEAALKHDAAITYRFLRHINSPAVGSGVEIESLRHAVAMLGYARLFRWLSMLLATTDMKAKPAFLMKKAIIRGRFVELLGQALLGPRHADNLFLAGMFSVIEELLGVPMAELLAKVQLGEPVQQAIADRGGIYGPFLELALAVEAGGGEAEAIADRLCMGATHVNAAHLAAIAWSQEIGRADAAC</sequence>
<proteinExistence type="predicted"/>
<dbReference type="PANTHER" id="PTHR33525:SF4">
    <property type="entry name" value="CYCLIC DI-GMP PHOSPHODIESTERASE CDGJ"/>
    <property type="match status" value="1"/>
</dbReference>
<dbReference type="Proteomes" id="UP000521868">
    <property type="component" value="Unassembled WGS sequence"/>
</dbReference>
<comment type="caution">
    <text evidence="2">The sequence shown here is derived from an EMBL/GenBank/DDBJ whole genome shotgun (WGS) entry which is preliminary data.</text>
</comment>
<dbReference type="EMBL" id="VTOX01000003">
    <property type="protein sequence ID" value="NKE66139.1"/>
    <property type="molecule type" value="Genomic_DNA"/>
</dbReference>
<protein>
    <submittedName>
        <fullName evidence="2">HDOD domain-containing protein</fullName>
    </submittedName>
</protein>
<gene>
    <name evidence="2" type="ORF">RAMLITH_09940</name>
</gene>
<dbReference type="PROSITE" id="PS51833">
    <property type="entry name" value="HDOD"/>
    <property type="match status" value="1"/>
</dbReference>
<dbReference type="PANTHER" id="PTHR33525">
    <property type="match status" value="1"/>
</dbReference>
<dbReference type="Gene3D" id="1.10.3210.10">
    <property type="entry name" value="Hypothetical protein af1432"/>
    <property type="match status" value="1"/>
</dbReference>
<evidence type="ECO:0000259" key="1">
    <source>
        <dbReference type="PROSITE" id="PS51833"/>
    </source>
</evidence>
<keyword evidence="3" id="KW-1185">Reference proteome</keyword>
<dbReference type="InterPro" id="IPR052340">
    <property type="entry name" value="RNase_Y/CdgJ"/>
</dbReference>
<feature type="domain" description="HDOD" evidence="1">
    <location>
        <begin position="226"/>
        <end position="415"/>
    </location>
</feature>
<accession>A0A7X6DFC1</accession>
<dbReference type="Pfam" id="PF08668">
    <property type="entry name" value="HDOD"/>
    <property type="match status" value="1"/>
</dbReference>
<evidence type="ECO:0000313" key="2">
    <source>
        <dbReference type="EMBL" id="NKE66139.1"/>
    </source>
</evidence>
<name>A0A7X6DFC1_9BURK</name>
<evidence type="ECO:0000313" key="3">
    <source>
        <dbReference type="Proteomes" id="UP000521868"/>
    </source>
</evidence>
<dbReference type="InterPro" id="IPR013976">
    <property type="entry name" value="HDOD"/>
</dbReference>
<reference evidence="2 3" key="1">
    <citation type="journal article" date="2020" name="Nature">
        <title>Bacterial chemolithoautotrophy via manganese oxidation.</title>
        <authorList>
            <person name="Yu H."/>
            <person name="Leadbetter J.R."/>
        </authorList>
    </citation>
    <scope>NUCLEOTIDE SEQUENCE [LARGE SCALE GENOMIC DNA]</scope>
    <source>
        <strain evidence="2 3">RBP-1</strain>
    </source>
</reference>
<dbReference type="SUPFAM" id="SSF109604">
    <property type="entry name" value="HD-domain/PDEase-like"/>
    <property type="match status" value="1"/>
</dbReference>